<proteinExistence type="predicted"/>
<dbReference type="EMBL" id="KN832570">
    <property type="protein sequence ID" value="KII84580.1"/>
    <property type="molecule type" value="Genomic_DNA"/>
</dbReference>
<name>A0A0C9SXS6_PLICR</name>
<organism evidence="1 2">
    <name type="scientific">Plicaturopsis crispa FD-325 SS-3</name>
    <dbReference type="NCBI Taxonomy" id="944288"/>
    <lineage>
        <taxon>Eukaryota</taxon>
        <taxon>Fungi</taxon>
        <taxon>Dikarya</taxon>
        <taxon>Basidiomycota</taxon>
        <taxon>Agaricomycotina</taxon>
        <taxon>Agaricomycetes</taxon>
        <taxon>Agaricomycetidae</taxon>
        <taxon>Amylocorticiales</taxon>
        <taxon>Amylocorticiaceae</taxon>
        <taxon>Plicatura</taxon>
        <taxon>Plicaturopsis crispa</taxon>
    </lineage>
</organism>
<sequence>MKKQGLNIPYFSRTELPSFCEDSQLGRHVLCSFLFIFATYMYCSHHVDCPVFPHRRAAQLLPRCCPTPSRYVSQCPRLGLSPVAVALIDIAIDIAITIALGFTVASLGPLSLAATVTISLPSPTSLAVPSPCPPQLSATTCNSSTCSASHSVSGPSRHPGNVPDALQLPCVASHGTQASGA</sequence>
<evidence type="ECO:0000313" key="2">
    <source>
        <dbReference type="Proteomes" id="UP000053263"/>
    </source>
</evidence>
<dbReference type="Proteomes" id="UP000053263">
    <property type="component" value="Unassembled WGS sequence"/>
</dbReference>
<dbReference type="HOGENOM" id="CLU_1489593_0_0_1"/>
<gene>
    <name evidence="1" type="ORF">PLICRDRAFT_353392</name>
</gene>
<keyword evidence="2" id="KW-1185">Reference proteome</keyword>
<dbReference type="AlphaFoldDB" id="A0A0C9SXS6"/>
<evidence type="ECO:0000313" key="1">
    <source>
        <dbReference type="EMBL" id="KII84580.1"/>
    </source>
</evidence>
<accession>A0A0C9SXS6</accession>
<reference evidence="1 2" key="1">
    <citation type="submission" date="2014-06" db="EMBL/GenBank/DDBJ databases">
        <title>Evolutionary Origins and Diversification of the Mycorrhizal Mutualists.</title>
        <authorList>
            <consortium name="DOE Joint Genome Institute"/>
            <consortium name="Mycorrhizal Genomics Consortium"/>
            <person name="Kohler A."/>
            <person name="Kuo A."/>
            <person name="Nagy L.G."/>
            <person name="Floudas D."/>
            <person name="Copeland A."/>
            <person name="Barry K.W."/>
            <person name="Cichocki N."/>
            <person name="Veneault-Fourrey C."/>
            <person name="LaButti K."/>
            <person name="Lindquist E.A."/>
            <person name="Lipzen A."/>
            <person name="Lundell T."/>
            <person name="Morin E."/>
            <person name="Murat C."/>
            <person name="Riley R."/>
            <person name="Ohm R."/>
            <person name="Sun H."/>
            <person name="Tunlid A."/>
            <person name="Henrissat B."/>
            <person name="Grigoriev I.V."/>
            <person name="Hibbett D.S."/>
            <person name="Martin F."/>
        </authorList>
    </citation>
    <scope>NUCLEOTIDE SEQUENCE [LARGE SCALE GENOMIC DNA]</scope>
    <source>
        <strain evidence="1 2">FD-325 SS-3</strain>
    </source>
</reference>
<protein>
    <submittedName>
        <fullName evidence="1">Uncharacterized protein</fullName>
    </submittedName>
</protein>